<comment type="caution">
    <text evidence="1">The sequence shown here is derived from an EMBL/GenBank/DDBJ whole genome shotgun (WGS) entry which is preliminary data.</text>
</comment>
<name>A0ABN9PYW8_9DINO</name>
<evidence type="ECO:0000313" key="1">
    <source>
        <dbReference type="EMBL" id="CAK0797154.1"/>
    </source>
</evidence>
<keyword evidence="2" id="KW-1185">Reference proteome</keyword>
<proteinExistence type="predicted"/>
<dbReference type="Proteomes" id="UP001189429">
    <property type="component" value="Unassembled WGS sequence"/>
</dbReference>
<dbReference type="PANTHER" id="PTHR38899">
    <property type="entry name" value="DOMAIN OOKINETE PROTEIN, PUTATIVE-RELATED"/>
    <property type="match status" value="1"/>
</dbReference>
<evidence type="ECO:0000313" key="2">
    <source>
        <dbReference type="Proteomes" id="UP001189429"/>
    </source>
</evidence>
<reference evidence="1" key="1">
    <citation type="submission" date="2023-10" db="EMBL/GenBank/DDBJ databases">
        <authorList>
            <person name="Chen Y."/>
            <person name="Shah S."/>
            <person name="Dougan E. K."/>
            <person name="Thang M."/>
            <person name="Chan C."/>
        </authorList>
    </citation>
    <scope>NUCLEOTIDE SEQUENCE [LARGE SCALE GENOMIC DNA]</scope>
</reference>
<dbReference type="PANTHER" id="PTHR38899:SF1">
    <property type="entry name" value="PROTEIN KINASE"/>
    <property type="match status" value="1"/>
</dbReference>
<accession>A0ABN9PYW8</accession>
<gene>
    <name evidence="1" type="ORF">PCOR1329_LOCUS6323</name>
</gene>
<protein>
    <submittedName>
        <fullName evidence="1">Uncharacterized protein</fullName>
    </submittedName>
</protein>
<sequence>MMTMCLPCAEGNDQQDMNMFRSTVDSDSCFKAAEDDTSSQVSTELGNDATGTSQRLHDGADDLAWPAYCQNLIIFDWDDTLFPTTWLHQQGLLKEDAEVSEEQGVQLQALASLVATTLDAAKRRSAVSIVTNAEHGWVELSCRTFMPTLQAHLLDINIVSARTRHEQHGLVAPTTWKCLAFEEVVGEFFSVPDGAGVAARRNIISIGDSEHEMDALKWVANGTECYAKSVKFVQKPCVEQLMEQHELVARSVDDVVDHGGNLDCEVGLEDI</sequence>
<organism evidence="1 2">
    <name type="scientific">Prorocentrum cordatum</name>
    <dbReference type="NCBI Taxonomy" id="2364126"/>
    <lineage>
        <taxon>Eukaryota</taxon>
        <taxon>Sar</taxon>
        <taxon>Alveolata</taxon>
        <taxon>Dinophyceae</taxon>
        <taxon>Prorocentrales</taxon>
        <taxon>Prorocentraceae</taxon>
        <taxon>Prorocentrum</taxon>
    </lineage>
</organism>
<dbReference type="EMBL" id="CAUYUJ010001692">
    <property type="protein sequence ID" value="CAK0797154.1"/>
    <property type="molecule type" value="Genomic_DNA"/>
</dbReference>